<gene>
    <name evidence="1" type="ORF">A245_13310</name>
</gene>
<comment type="caution">
    <text evidence="1">The sequence shown here is derived from an EMBL/GenBank/DDBJ whole genome shotgun (WGS) entry which is preliminary data.</text>
</comment>
<sequence>MGFVARIREVGVVGEARVGLLSQPAWFVANKVRFLFGALFTVECRVVVGGASVADEIHGRLKAPADE</sequence>
<dbReference type="Proteomes" id="UP000018849">
    <property type="component" value="Unassembled WGS sequence"/>
</dbReference>
<dbReference type="EMBL" id="AOKF01001120">
    <property type="protein sequence ID" value="EPN62675.1"/>
    <property type="molecule type" value="Genomic_DNA"/>
</dbReference>
<reference evidence="1 2" key="1">
    <citation type="journal article" date="2013" name="PLoS Pathog.">
        <title>Genomic analysis of the Kiwifruit pathogen Pseudomonas syringae pv. actinidiae provides insight into the origins of an emergent plant disease.</title>
        <authorList>
            <person name="McCann H.C."/>
            <person name="Rikkerink E.H."/>
            <person name="Bertels F."/>
            <person name="Fiers M."/>
            <person name="Lu A."/>
            <person name="Rees-George J."/>
            <person name="Andersen M.T."/>
            <person name="Gleave A.P."/>
            <person name="Haubold B."/>
            <person name="Wohlers M.W."/>
            <person name="Guttman D.S."/>
            <person name="Wang P.W."/>
            <person name="Straub C."/>
            <person name="Vanneste J.L."/>
            <person name="Rainey P.B."/>
            <person name="Templeton M.D."/>
        </authorList>
    </citation>
    <scope>NUCLEOTIDE SEQUENCE [LARGE SCALE GENOMIC DNA]</scope>
    <source>
        <strain evidence="1 2">ICMP 19096</strain>
    </source>
</reference>
<protein>
    <submittedName>
        <fullName evidence="1">Uncharacterized protein</fullName>
    </submittedName>
</protein>
<name>A0A656JZU5_PSESF</name>
<accession>A0A656JZU5</accession>
<dbReference type="AlphaFoldDB" id="A0A656JZU5"/>
<evidence type="ECO:0000313" key="2">
    <source>
        <dbReference type="Proteomes" id="UP000018849"/>
    </source>
</evidence>
<organism evidence="1 2">
    <name type="scientific">Pseudomonas syringae pv. actinidiae ICMP 19096</name>
    <dbReference type="NCBI Taxonomy" id="1194405"/>
    <lineage>
        <taxon>Bacteria</taxon>
        <taxon>Pseudomonadati</taxon>
        <taxon>Pseudomonadota</taxon>
        <taxon>Gammaproteobacteria</taxon>
        <taxon>Pseudomonadales</taxon>
        <taxon>Pseudomonadaceae</taxon>
        <taxon>Pseudomonas</taxon>
        <taxon>Pseudomonas syringae</taxon>
    </lineage>
</organism>
<evidence type="ECO:0000313" key="1">
    <source>
        <dbReference type="EMBL" id="EPN62675.1"/>
    </source>
</evidence>
<proteinExistence type="predicted"/>